<sequence length="564" mass="60155">MTSASRSPRRKLLFGVIVLALVVGAVALFWLKRFDGHVNALALDLARPDALIRTRSLARLPADLLRVPLARDVLTEDFVDYYERHEQRLALSGTLRRIAFEHRLSLPERVLESVFDEPAEVALWRGADGSLKHFVVAMTRNGLARALQMALPVLPDTQLESAGTLRGGKARLLVLQYGYGRQLLLAVEGDRVVALSDPGMLLVADDGDEHAGEEGAEPVQDARAAALVARLLESDAERDSPFDAHFALAPAGADEGHQLVVSSAFYTFGYGAFAPGVEALSFAFDDKGGWRTAALIDGARLPAGGLDGAGLWPALPHGPSLCALLPADWGALAPLAARIGAGAGGESARAGVGELARELFGGPAAVCWYGESRHYTPLFATTLRRDVDEAWAKELAALFDSAIGKGEPAQRAPVEAGQRGSARLWRRTVETPYGARRGEDEPALAPTLAVSGRTLVFSPDAALVDKALDVGAKLYPAVGDSLPDGARTLALLEPAALAKLVRKEVFAALPRDEEAVLRNAADANLLPRLEALAKYPPLRLVRAEGALEGRGWHALQWESAGNRP</sequence>
<evidence type="ECO:0000256" key="1">
    <source>
        <dbReference type="SAM" id="Phobius"/>
    </source>
</evidence>
<name>A1K1H4_AZOSB</name>
<organism evidence="2 3">
    <name type="scientific">Azoarcus sp. (strain BH72)</name>
    <dbReference type="NCBI Taxonomy" id="418699"/>
    <lineage>
        <taxon>Bacteria</taxon>
        <taxon>Pseudomonadati</taxon>
        <taxon>Pseudomonadota</taxon>
        <taxon>Betaproteobacteria</taxon>
        <taxon>Rhodocyclales</taxon>
        <taxon>Zoogloeaceae</taxon>
        <taxon>Azoarcus</taxon>
    </lineage>
</organism>
<dbReference type="eggNOG" id="COG4685">
    <property type="taxonomic scope" value="Bacteria"/>
</dbReference>
<gene>
    <name evidence="2" type="ordered locus">azo0061</name>
</gene>
<keyword evidence="1" id="KW-0812">Transmembrane</keyword>
<keyword evidence="1" id="KW-0472">Membrane</keyword>
<dbReference type="STRING" id="62928.azo0061"/>
<evidence type="ECO:0000313" key="2">
    <source>
        <dbReference type="EMBL" id="CAL92679.1"/>
    </source>
</evidence>
<reference evidence="2 3" key="1">
    <citation type="journal article" date="2006" name="Nat. Biotechnol.">
        <title>Complete genome of the mutualistic, N2-fixing grass endophyte Azoarcus sp. strain BH72.</title>
        <authorList>
            <person name="Krause A."/>
            <person name="Ramakumar A."/>
            <person name="Bartels D."/>
            <person name="Battistoni F."/>
            <person name="Bekel T."/>
            <person name="Boch J."/>
            <person name="Boehm M."/>
            <person name="Friedrich F."/>
            <person name="Hurek T."/>
            <person name="Krause L."/>
            <person name="Linke B."/>
            <person name="McHardy A.C."/>
            <person name="Sarkar A."/>
            <person name="Schneiker S."/>
            <person name="Syed A.A."/>
            <person name="Thauer R."/>
            <person name="Vorhoelter F.-J."/>
            <person name="Weidner S."/>
            <person name="Puehler A."/>
            <person name="Reinhold-Hurek B."/>
            <person name="Kaiser O."/>
            <person name="Goesmann A."/>
        </authorList>
    </citation>
    <scope>NUCLEOTIDE SEQUENCE [LARGE SCALE GENOMIC DNA]</scope>
    <source>
        <strain evidence="2 3">BH72</strain>
    </source>
</reference>
<evidence type="ECO:0000313" key="3">
    <source>
        <dbReference type="Proteomes" id="UP000002588"/>
    </source>
</evidence>
<dbReference type="InterPro" id="IPR018671">
    <property type="entry name" value="DUF2138"/>
</dbReference>
<accession>A1K1H4</accession>
<dbReference type="RefSeq" id="WP_011763798.1">
    <property type="nucleotide sequence ID" value="NC_008702.1"/>
</dbReference>
<dbReference type="Pfam" id="PF09909">
    <property type="entry name" value="DUF2138"/>
    <property type="match status" value="1"/>
</dbReference>
<keyword evidence="3" id="KW-1185">Reference proteome</keyword>
<feature type="transmembrane region" description="Helical" evidence="1">
    <location>
        <begin position="12"/>
        <end position="31"/>
    </location>
</feature>
<dbReference type="Proteomes" id="UP000002588">
    <property type="component" value="Chromosome"/>
</dbReference>
<dbReference type="KEGG" id="azo:azo0061"/>
<dbReference type="NCBIfam" id="NF008500">
    <property type="entry name" value="PRK11410.1"/>
    <property type="match status" value="1"/>
</dbReference>
<dbReference type="AlphaFoldDB" id="A1K1H4"/>
<keyword evidence="1" id="KW-1133">Transmembrane helix</keyword>
<protein>
    <submittedName>
        <fullName evidence="2">Conserved hypothetical secreted protein</fullName>
    </submittedName>
</protein>
<dbReference type="EMBL" id="AM406670">
    <property type="protein sequence ID" value="CAL92679.1"/>
    <property type="molecule type" value="Genomic_DNA"/>
</dbReference>
<proteinExistence type="predicted"/>
<dbReference type="HOGENOM" id="CLU_522489_0_0_4"/>